<reference evidence="2 3" key="1">
    <citation type="submission" date="2024-01" db="EMBL/GenBank/DDBJ databases">
        <title>Genome assemblies of Stephania.</title>
        <authorList>
            <person name="Yang L."/>
        </authorList>
    </citation>
    <scope>NUCLEOTIDE SEQUENCE [LARGE SCALE GENOMIC DNA]</scope>
    <source>
        <strain evidence="2">YNDBR</strain>
        <tissue evidence="2">Leaf</tissue>
    </source>
</reference>
<evidence type="ECO:0000313" key="3">
    <source>
        <dbReference type="Proteomes" id="UP001420932"/>
    </source>
</evidence>
<evidence type="ECO:0000256" key="1">
    <source>
        <dbReference type="SAM" id="MobiDB-lite"/>
    </source>
</evidence>
<accession>A0AAP0F869</accession>
<keyword evidence="3" id="KW-1185">Reference proteome</keyword>
<sequence length="92" mass="10768">MRTFRFRRENGHRNTRKRGECRSGVTNWCHHNNTPTHGQTTNQQLSTHLSNCQQHLSHLPPPRAFFTQTIPTYTSPPTPHIHTLHTHTVLRN</sequence>
<organism evidence="2 3">
    <name type="scientific">Stephania yunnanensis</name>
    <dbReference type="NCBI Taxonomy" id="152371"/>
    <lineage>
        <taxon>Eukaryota</taxon>
        <taxon>Viridiplantae</taxon>
        <taxon>Streptophyta</taxon>
        <taxon>Embryophyta</taxon>
        <taxon>Tracheophyta</taxon>
        <taxon>Spermatophyta</taxon>
        <taxon>Magnoliopsida</taxon>
        <taxon>Ranunculales</taxon>
        <taxon>Menispermaceae</taxon>
        <taxon>Menispermoideae</taxon>
        <taxon>Cissampelideae</taxon>
        <taxon>Stephania</taxon>
    </lineage>
</organism>
<feature type="region of interest" description="Disordered" evidence="1">
    <location>
        <begin position="1"/>
        <end position="20"/>
    </location>
</feature>
<evidence type="ECO:0000313" key="2">
    <source>
        <dbReference type="EMBL" id="KAK9106684.1"/>
    </source>
</evidence>
<dbReference type="Proteomes" id="UP001420932">
    <property type="component" value="Unassembled WGS sequence"/>
</dbReference>
<proteinExistence type="predicted"/>
<protein>
    <submittedName>
        <fullName evidence="2">Uncharacterized protein</fullName>
    </submittedName>
</protein>
<gene>
    <name evidence="2" type="ORF">Syun_022695</name>
</gene>
<dbReference type="AlphaFoldDB" id="A0AAP0F869"/>
<name>A0AAP0F869_9MAGN</name>
<dbReference type="EMBL" id="JBBNAF010000010">
    <property type="protein sequence ID" value="KAK9106684.1"/>
    <property type="molecule type" value="Genomic_DNA"/>
</dbReference>
<comment type="caution">
    <text evidence="2">The sequence shown here is derived from an EMBL/GenBank/DDBJ whole genome shotgun (WGS) entry which is preliminary data.</text>
</comment>